<feature type="region of interest" description="Disordered" evidence="1">
    <location>
        <begin position="286"/>
        <end position="316"/>
    </location>
</feature>
<name>A0AAJ0VMC4_ACIBA</name>
<reference evidence="2 3" key="1">
    <citation type="submission" date="2016-01" db="EMBL/GenBank/DDBJ databases">
        <title>Draft sequences of Acinetobacter baumannii isolates from wounded military personnel.</title>
        <authorList>
            <person name="Arivett B.A."/>
            <person name="Fiester S.E."/>
            <person name="Ream D.C."/>
            <person name="Actis L.A."/>
        </authorList>
    </citation>
    <scope>NUCLEOTIDE SEQUENCE [LARGE SCALE GENOMIC DNA]</scope>
    <source>
        <strain evidence="2 3">AB2828</strain>
    </source>
</reference>
<protein>
    <submittedName>
        <fullName evidence="2">Uncharacterized protein</fullName>
    </submittedName>
</protein>
<sequence>MILHKVGERLDLLEHRVDGLRRGYQAIGQAERRIDDVLKRLLEILGALVAEDLVDPPADGPDGIAKRLRRVNALLDELFQLARPLRLGDEARETRSSVREPGGEIGKEGCTGFRDFQKRIGEWRDSGLKILERFDDVVDDARNSLLRPGGHQLIRELIEHSVHRAGDARGQPHDFRLESVRQAAEALRHALEQSLLSSLLEVPEGAVNKVLDLQRCLLGRRREGLEGFGELLWIAHVLDGVPEAGDAERQRAKPCASSHKDGRGKGKALGGRDNGFHRRCHCDEQAAAHERAGSPRGDERQVGEHVADDAQTAATPTPTATAAPLLALAALLILGLFNLMEGSDSLLATADGLLDVLVGFPEVFEGFLGGVVRLAMLLFGLREALDHIVAVFLNPFEVLLGVLEDFGLFVEVSLAGGNLLIQGADIPLLQDAFLACRVDLFIEGLGLFVFAL</sequence>
<feature type="compositionally biased region" description="Basic and acidic residues" evidence="1">
    <location>
        <begin position="286"/>
        <end position="308"/>
    </location>
</feature>
<comment type="caution">
    <text evidence="2">The sequence shown here is derived from an EMBL/GenBank/DDBJ whole genome shotgun (WGS) entry which is preliminary data.</text>
</comment>
<proteinExistence type="predicted"/>
<accession>A0AAJ0VMC4</accession>
<evidence type="ECO:0000313" key="3">
    <source>
        <dbReference type="Proteomes" id="UP000076296"/>
    </source>
</evidence>
<dbReference type="AlphaFoldDB" id="A0AAJ0VMC4"/>
<evidence type="ECO:0000256" key="1">
    <source>
        <dbReference type="SAM" id="MobiDB-lite"/>
    </source>
</evidence>
<dbReference type="Proteomes" id="UP000076296">
    <property type="component" value="Unassembled WGS sequence"/>
</dbReference>
<feature type="region of interest" description="Disordered" evidence="1">
    <location>
        <begin position="248"/>
        <end position="272"/>
    </location>
</feature>
<organism evidence="2 3">
    <name type="scientific">Acinetobacter baumannii</name>
    <dbReference type="NCBI Taxonomy" id="470"/>
    <lineage>
        <taxon>Bacteria</taxon>
        <taxon>Pseudomonadati</taxon>
        <taxon>Pseudomonadota</taxon>
        <taxon>Gammaproteobacteria</taxon>
        <taxon>Moraxellales</taxon>
        <taxon>Moraxellaceae</taxon>
        <taxon>Acinetobacter</taxon>
        <taxon>Acinetobacter calcoaceticus/baumannii complex</taxon>
    </lineage>
</organism>
<dbReference type="EMBL" id="LRDT01000082">
    <property type="protein sequence ID" value="KZA07928.1"/>
    <property type="molecule type" value="Genomic_DNA"/>
</dbReference>
<gene>
    <name evidence="2" type="ORF">LV35_04193</name>
</gene>
<evidence type="ECO:0000313" key="2">
    <source>
        <dbReference type="EMBL" id="KZA07928.1"/>
    </source>
</evidence>